<dbReference type="EMBL" id="JBBPBN010000082">
    <property type="protein sequence ID" value="KAK8983103.1"/>
    <property type="molecule type" value="Genomic_DNA"/>
</dbReference>
<comment type="caution">
    <text evidence="1">The sequence shown here is derived from an EMBL/GenBank/DDBJ whole genome shotgun (WGS) entry which is preliminary data.</text>
</comment>
<dbReference type="Proteomes" id="UP001396334">
    <property type="component" value="Unassembled WGS sequence"/>
</dbReference>
<organism evidence="1 2">
    <name type="scientific">Hibiscus sabdariffa</name>
    <name type="common">roselle</name>
    <dbReference type="NCBI Taxonomy" id="183260"/>
    <lineage>
        <taxon>Eukaryota</taxon>
        <taxon>Viridiplantae</taxon>
        <taxon>Streptophyta</taxon>
        <taxon>Embryophyta</taxon>
        <taxon>Tracheophyta</taxon>
        <taxon>Spermatophyta</taxon>
        <taxon>Magnoliopsida</taxon>
        <taxon>eudicotyledons</taxon>
        <taxon>Gunneridae</taxon>
        <taxon>Pentapetalae</taxon>
        <taxon>rosids</taxon>
        <taxon>malvids</taxon>
        <taxon>Malvales</taxon>
        <taxon>Malvaceae</taxon>
        <taxon>Malvoideae</taxon>
        <taxon>Hibiscus</taxon>
    </lineage>
</organism>
<proteinExistence type="predicted"/>
<name>A0ABR2P466_9ROSI</name>
<evidence type="ECO:0000313" key="1">
    <source>
        <dbReference type="EMBL" id="KAK8983103.1"/>
    </source>
</evidence>
<protein>
    <submittedName>
        <fullName evidence="1">Uncharacterized protein</fullName>
    </submittedName>
</protein>
<sequence length="94" mass="10830">MFGSLIWYIWCWRNDRIFGNLDRHVESVLQRSLRMQHSFVVASLQVSADSRARGCLTNTAQSVVRRLKPPRAGASSILMELSLVILDWRRAAAW</sequence>
<evidence type="ECO:0000313" key="2">
    <source>
        <dbReference type="Proteomes" id="UP001396334"/>
    </source>
</evidence>
<accession>A0ABR2P466</accession>
<keyword evidence="2" id="KW-1185">Reference proteome</keyword>
<gene>
    <name evidence="1" type="ORF">V6N11_057860</name>
</gene>
<reference evidence="1 2" key="1">
    <citation type="journal article" date="2024" name="G3 (Bethesda)">
        <title>Genome assembly of Hibiscus sabdariffa L. provides insights into metabolisms of medicinal natural products.</title>
        <authorList>
            <person name="Kim T."/>
        </authorList>
    </citation>
    <scope>NUCLEOTIDE SEQUENCE [LARGE SCALE GENOMIC DNA]</scope>
    <source>
        <strain evidence="1">TK-2024</strain>
        <tissue evidence="1">Old leaves</tissue>
    </source>
</reference>